<comment type="caution">
    <text evidence="2">The sequence shown here is derived from an EMBL/GenBank/DDBJ whole genome shotgun (WGS) entry which is preliminary data.</text>
</comment>
<dbReference type="RefSeq" id="WP_148344606.1">
    <property type="nucleotide sequence ID" value="NZ_VSFG01000007.1"/>
</dbReference>
<dbReference type="Proteomes" id="UP000323380">
    <property type="component" value="Unassembled WGS sequence"/>
</dbReference>
<dbReference type="AlphaFoldDB" id="A0A5D0NEQ6"/>
<feature type="region of interest" description="Disordered" evidence="1">
    <location>
        <begin position="33"/>
        <end position="61"/>
    </location>
</feature>
<protein>
    <submittedName>
        <fullName evidence="2">Uncharacterized protein</fullName>
    </submittedName>
</protein>
<evidence type="ECO:0000256" key="1">
    <source>
        <dbReference type="SAM" id="MobiDB-lite"/>
    </source>
</evidence>
<accession>A0A5D0NEQ6</accession>
<sequence>MEGVICPSCRDRRHEECRGGSWCDCQHQRRPATAVPADRAAAPTGATSDDAEPPVNWRRQG</sequence>
<evidence type="ECO:0000313" key="3">
    <source>
        <dbReference type="Proteomes" id="UP000323380"/>
    </source>
</evidence>
<proteinExistence type="predicted"/>
<evidence type="ECO:0000313" key="2">
    <source>
        <dbReference type="EMBL" id="TYB42852.1"/>
    </source>
</evidence>
<dbReference type="EMBL" id="VSFG01000007">
    <property type="protein sequence ID" value="TYB42852.1"/>
    <property type="molecule type" value="Genomic_DNA"/>
</dbReference>
<gene>
    <name evidence="2" type="ORF">FXF69_29195</name>
</gene>
<organism evidence="2 3">
    <name type="scientific">Actinomadura chibensis</name>
    <dbReference type="NCBI Taxonomy" id="392828"/>
    <lineage>
        <taxon>Bacteria</taxon>
        <taxon>Bacillati</taxon>
        <taxon>Actinomycetota</taxon>
        <taxon>Actinomycetes</taxon>
        <taxon>Streptosporangiales</taxon>
        <taxon>Thermomonosporaceae</taxon>
        <taxon>Actinomadura</taxon>
    </lineage>
</organism>
<keyword evidence="3" id="KW-1185">Reference proteome</keyword>
<feature type="compositionally biased region" description="Low complexity" evidence="1">
    <location>
        <begin position="33"/>
        <end position="47"/>
    </location>
</feature>
<reference evidence="2 3" key="1">
    <citation type="submission" date="2019-08" db="EMBL/GenBank/DDBJ databases">
        <title>Actinomadura sp. nov. CYP1-5 isolated from mountain soil.</title>
        <authorList>
            <person name="Songsumanus A."/>
            <person name="Kuncharoen N."/>
            <person name="Kudo T."/>
            <person name="Yuki M."/>
            <person name="Igarashi Y."/>
            <person name="Tanasupawat S."/>
        </authorList>
    </citation>
    <scope>NUCLEOTIDE SEQUENCE [LARGE SCALE GENOMIC DNA]</scope>
    <source>
        <strain evidence="2 3">JCM 14158</strain>
    </source>
</reference>
<name>A0A5D0NEQ6_9ACTN</name>